<gene>
    <name evidence="1" type="ORF">AGR4C_pa70048</name>
</gene>
<reference evidence="1 2" key="1">
    <citation type="submission" date="2016-01" db="EMBL/GenBank/DDBJ databases">
        <authorList>
            <person name="Oliw E.H."/>
        </authorList>
    </citation>
    <scope>NUCLEOTIDE SEQUENCE [LARGE SCALE GENOMIC DNA]</scope>
    <source>
        <strain evidence="1 2">Kerr 14</strain>
    </source>
</reference>
<name>A0A1S7SCP0_AGRTU</name>
<sequence length="121" mass="13480">MNNKKGAGLVKRNAAGAGVSGDFFEIARTFKIADHLLWAGLAVPSEVAKRNAPKRMQHATLELTHRYQRRRSRYKVNLTKAAGLWPRAQTTFQVPPALFRSDSNAALVRRDIFETSQACGE</sequence>
<dbReference type="AlphaFoldDB" id="A0A1S7SCP0"/>
<evidence type="ECO:0000313" key="2">
    <source>
        <dbReference type="Proteomes" id="UP000191897"/>
    </source>
</evidence>
<protein>
    <submittedName>
        <fullName evidence="1">Uncharacterized protein</fullName>
    </submittedName>
</protein>
<dbReference type="Proteomes" id="UP000191897">
    <property type="component" value="Unassembled WGS sequence"/>
</dbReference>
<dbReference type="RefSeq" id="WP_080867777.1">
    <property type="nucleotide sequence ID" value="NZ_LT009732.1"/>
</dbReference>
<proteinExistence type="predicted"/>
<dbReference type="EMBL" id="FBWC01000038">
    <property type="protein sequence ID" value="CUX66562.1"/>
    <property type="molecule type" value="Genomic_DNA"/>
</dbReference>
<evidence type="ECO:0000313" key="1">
    <source>
        <dbReference type="EMBL" id="CUX66562.1"/>
    </source>
</evidence>
<organism evidence="1 2">
    <name type="scientific">Agrobacterium tumefaciens str. Kerr 14</name>
    <dbReference type="NCBI Taxonomy" id="1183424"/>
    <lineage>
        <taxon>Bacteria</taxon>
        <taxon>Pseudomonadati</taxon>
        <taxon>Pseudomonadota</taxon>
        <taxon>Alphaproteobacteria</taxon>
        <taxon>Hyphomicrobiales</taxon>
        <taxon>Rhizobiaceae</taxon>
        <taxon>Rhizobium/Agrobacterium group</taxon>
        <taxon>Agrobacterium</taxon>
        <taxon>Agrobacterium tumefaciens complex</taxon>
    </lineage>
</organism>
<accession>A0A1S7SCP0</accession>